<sequence>MLFGVTTICRWVIGPSFISQHVHQIHLQLLFVGAVVGVLIAALILSRPGRTSGGHMNPAISFTMWRLGVFPKASVVPYIVAQLMGSALGVFLASAVWGPPATRPPAAYALLQPGPGWTAAELFAGEAASMAVIVYLVGFFLRIPRLAPLVPCLVGVLIGAAIPLLGTTTGGSINPARQFGPAVASGQLSFLWVYLLAPMAGALLAALALDRVNKHRTVLTHRLCGTKKDGAPLKEPPENAG</sequence>
<keyword evidence="3 6" id="KW-0812">Transmembrane</keyword>
<comment type="subcellular location">
    <subcellularLocation>
        <location evidence="1">Membrane</location>
        <topology evidence="1">Multi-pass membrane protein</topology>
    </subcellularLocation>
</comment>
<evidence type="ECO:0000313" key="9">
    <source>
        <dbReference type="Proteomes" id="UP000657574"/>
    </source>
</evidence>
<feature type="transmembrane region" description="Helical" evidence="7">
    <location>
        <begin position="75"/>
        <end position="97"/>
    </location>
</feature>
<accession>A0A917P5Z6</accession>
<feature type="transmembrane region" description="Helical" evidence="7">
    <location>
        <begin position="148"/>
        <end position="169"/>
    </location>
</feature>
<dbReference type="InterPro" id="IPR034294">
    <property type="entry name" value="Aquaporin_transptr"/>
</dbReference>
<keyword evidence="9" id="KW-1185">Reference proteome</keyword>
<dbReference type="Pfam" id="PF00230">
    <property type="entry name" value="MIP"/>
    <property type="match status" value="1"/>
</dbReference>
<evidence type="ECO:0000256" key="1">
    <source>
        <dbReference type="ARBA" id="ARBA00004141"/>
    </source>
</evidence>
<dbReference type="PANTHER" id="PTHR45724">
    <property type="entry name" value="AQUAPORIN NIP2-1"/>
    <property type="match status" value="1"/>
</dbReference>
<dbReference type="PROSITE" id="PS00221">
    <property type="entry name" value="MIP"/>
    <property type="match status" value="1"/>
</dbReference>
<reference evidence="8" key="2">
    <citation type="submission" date="2020-09" db="EMBL/GenBank/DDBJ databases">
        <authorList>
            <person name="Sun Q."/>
            <person name="Ohkuma M."/>
        </authorList>
    </citation>
    <scope>NUCLEOTIDE SEQUENCE</scope>
    <source>
        <strain evidence="8">JCM 3086</strain>
    </source>
</reference>
<comment type="similarity">
    <text evidence="6">Belongs to the MIP/aquaporin (TC 1.A.8) family.</text>
</comment>
<protein>
    <recommendedName>
        <fullName evidence="10">Aquaporin</fullName>
    </recommendedName>
</protein>
<dbReference type="SUPFAM" id="SSF81338">
    <property type="entry name" value="Aquaporin-like"/>
    <property type="match status" value="1"/>
</dbReference>
<evidence type="ECO:0008006" key="10">
    <source>
        <dbReference type="Google" id="ProtNLM"/>
    </source>
</evidence>
<feature type="transmembrane region" description="Helical" evidence="7">
    <location>
        <begin position="25"/>
        <end position="46"/>
    </location>
</feature>
<dbReference type="InterPro" id="IPR022357">
    <property type="entry name" value="MIP_CS"/>
</dbReference>
<dbReference type="Gene3D" id="1.20.1080.10">
    <property type="entry name" value="Glycerol uptake facilitator protein"/>
    <property type="match status" value="1"/>
</dbReference>
<comment type="caution">
    <text evidence="8">The sequence shown here is derived from an EMBL/GenBank/DDBJ whole genome shotgun (WGS) entry which is preliminary data.</text>
</comment>
<dbReference type="PANTHER" id="PTHR45724:SF13">
    <property type="entry name" value="AQUAPORIN NIP1-1-RELATED"/>
    <property type="match status" value="1"/>
</dbReference>
<feature type="transmembrane region" description="Helical" evidence="7">
    <location>
        <begin position="189"/>
        <end position="209"/>
    </location>
</feature>
<dbReference type="PRINTS" id="PR00783">
    <property type="entry name" value="MINTRINSICP"/>
</dbReference>
<proteinExistence type="inferred from homology"/>
<dbReference type="GO" id="GO:0015267">
    <property type="term" value="F:channel activity"/>
    <property type="evidence" value="ECO:0007669"/>
    <property type="project" value="InterPro"/>
</dbReference>
<dbReference type="EMBL" id="BMQA01000074">
    <property type="protein sequence ID" value="GGJ63018.1"/>
    <property type="molecule type" value="Genomic_DNA"/>
</dbReference>
<feature type="transmembrane region" description="Helical" evidence="7">
    <location>
        <begin position="117"/>
        <end position="141"/>
    </location>
</feature>
<evidence type="ECO:0000256" key="7">
    <source>
        <dbReference type="SAM" id="Phobius"/>
    </source>
</evidence>
<evidence type="ECO:0000256" key="5">
    <source>
        <dbReference type="ARBA" id="ARBA00023136"/>
    </source>
</evidence>
<dbReference type="AlphaFoldDB" id="A0A917P5Z6"/>
<keyword evidence="2 6" id="KW-0813">Transport</keyword>
<dbReference type="InterPro" id="IPR023271">
    <property type="entry name" value="Aquaporin-like"/>
</dbReference>
<dbReference type="Proteomes" id="UP000657574">
    <property type="component" value="Unassembled WGS sequence"/>
</dbReference>
<evidence type="ECO:0000256" key="6">
    <source>
        <dbReference type="RuleBase" id="RU000477"/>
    </source>
</evidence>
<keyword evidence="4 7" id="KW-1133">Transmembrane helix</keyword>
<evidence type="ECO:0000256" key="3">
    <source>
        <dbReference type="ARBA" id="ARBA00022692"/>
    </source>
</evidence>
<gene>
    <name evidence="8" type="ORF">GCM10010121_087130</name>
</gene>
<evidence type="ECO:0000313" key="8">
    <source>
        <dbReference type="EMBL" id="GGJ63018.1"/>
    </source>
</evidence>
<dbReference type="InterPro" id="IPR000425">
    <property type="entry name" value="MIP"/>
</dbReference>
<reference evidence="8" key="1">
    <citation type="journal article" date="2014" name="Int. J. Syst. Evol. Microbiol.">
        <title>Complete genome sequence of Corynebacterium casei LMG S-19264T (=DSM 44701T), isolated from a smear-ripened cheese.</title>
        <authorList>
            <consortium name="US DOE Joint Genome Institute (JGI-PGF)"/>
            <person name="Walter F."/>
            <person name="Albersmeier A."/>
            <person name="Kalinowski J."/>
            <person name="Ruckert C."/>
        </authorList>
    </citation>
    <scope>NUCLEOTIDE SEQUENCE</scope>
    <source>
        <strain evidence="8">JCM 3086</strain>
    </source>
</reference>
<evidence type="ECO:0000256" key="2">
    <source>
        <dbReference type="ARBA" id="ARBA00022448"/>
    </source>
</evidence>
<organism evidence="8 9">
    <name type="scientific">Streptomyces brasiliensis</name>
    <dbReference type="NCBI Taxonomy" id="1954"/>
    <lineage>
        <taxon>Bacteria</taxon>
        <taxon>Bacillati</taxon>
        <taxon>Actinomycetota</taxon>
        <taxon>Actinomycetes</taxon>
        <taxon>Kitasatosporales</taxon>
        <taxon>Streptomycetaceae</taxon>
        <taxon>Streptomyces</taxon>
    </lineage>
</organism>
<keyword evidence="5 7" id="KW-0472">Membrane</keyword>
<dbReference type="GO" id="GO:0016020">
    <property type="term" value="C:membrane"/>
    <property type="evidence" value="ECO:0007669"/>
    <property type="project" value="UniProtKB-SubCell"/>
</dbReference>
<name>A0A917P5Z6_9ACTN</name>
<evidence type="ECO:0000256" key="4">
    <source>
        <dbReference type="ARBA" id="ARBA00022989"/>
    </source>
</evidence>